<name>A0A851GN36_9BACT</name>
<dbReference type="GO" id="GO:0003824">
    <property type="term" value="F:catalytic activity"/>
    <property type="evidence" value="ECO:0007669"/>
    <property type="project" value="InterPro"/>
</dbReference>
<dbReference type="InterPro" id="IPR039661">
    <property type="entry name" value="ELP3"/>
</dbReference>
<dbReference type="InterPro" id="IPR006638">
    <property type="entry name" value="Elp3/MiaA/NifB-like_rSAM"/>
</dbReference>
<dbReference type="InterPro" id="IPR058240">
    <property type="entry name" value="rSAM_sf"/>
</dbReference>
<keyword evidence="4" id="KW-0479">Metal-binding</keyword>
<dbReference type="PROSITE" id="PS51918">
    <property type="entry name" value="RADICAL_SAM"/>
    <property type="match status" value="1"/>
</dbReference>
<dbReference type="Proteomes" id="UP000557872">
    <property type="component" value="Unassembled WGS sequence"/>
</dbReference>
<dbReference type="PANTHER" id="PTHR11135:SF1">
    <property type="entry name" value="PROTEIN YHCC"/>
    <property type="match status" value="1"/>
</dbReference>
<comment type="cofactor">
    <cofactor evidence="1">
        <name>[4Fe-4S] cluster</name>
        <dbReference type="ChEBI" id="CHEBI:49883"/>
    </cofactor>
</comment>
<reference evidence="8 9" key="1">
    <citation type="submission" date="2020-07" db="EMBL/GenBank/DDBJ databases">
        <title>Roseicoccus Jingziensis gen. nov., sp. nov., isolated from coastal seawater.</title>
        <authorList>
            <person name="Feng X."/>
        </authorList>
    </citation>
    <scope>NUCLEOTIDE SEQUENCE [LARGE SCALE GENOMIC DNA]</scope>
    <source>
        <strain evidence="8 9">N1E253</strain>
    </source>
</reference>
<proteinExistence type="predicted"/>
<dbReference type="SUPFAM" id="SSF102114">
    <property type="entry name" value="Radical SAM enzymes"/>
    <property type="match status" value="1"/>
</dbReference>
<dbReference type="SFLD" id="SFLDG01086">
    <property type="entry name" value="elongater_protein-like"/>
    <property type="match status" value="1"/>
</dbReference>
<keyword evidence="6" id="KW-0411">Iron-sulfur</keyword>
<dbReference type="PANTHER" id="PTHR11135">
    <property type="entry name" value="HISTONE ACETYLTRANSFERASE-RELATED"/>
    <property type="match status" value="1"/>
</dbReference>
<evidence type="ECO:0000256" key="4">
    <source>
        <dbReference type="ARBA" id="ARBA00022723"/>
    </source>
</evidence>
<dbReference type="Gene3D" id="3.80.30.20">
    <property type="entry name" value="tm_1862 like domain"/>
    <property type="match status" value="1"/>
</dbReference>
<organism evidence="8 9">
    <name type="scientific">Oceaniferula marina</name>
    <dbReference type="NCBI Taxonomy" id="2748318"/>
    <lineage>
        <taxon>Bacteria</taxon>
        <taxon>Pseudomonadati</taxon>
        <taxon>Verrucomicrobiota</taxon>
        <taxon>Verrucomicrobiia</taxon>
        <taxon>Verrucomicrobiales</taxon>
        <taxon>Verrucomicrobiaceae</taxon>
        <taxon>Oceaniferula</taxon>
    </lineage>
</organism>
<evidence type="ECO:0000313" key="8">
    <source>
        <dbReference type="EMBL" id="NWK55534.1"/>
    </source>
</evidence>
<dbReference type="InterPro" id="IPR032432">
    <property type="entry name" value="Radical_SAM_C"/>
</dbReference>
<dbReference type="GO" id="GO:0051539">
    <property type="term" value="F:4 iron, 4 sulfur cluster binding"/>
    <property type="evidence" value="ECO:0007669"/>
    <property type="project" value="UniProtKB-KW"/>
</dbReference>
<evidence type="ECO:0000256" key="3">
    <source>
        <dbReference type="ARBA" id="ARBA00022691"/>
    </source>
</evidence>
<evidence type="ECO:0000256" key="2">
    <source>
        <dbReference type="ARBA" id="ARBA00022485"/>
    </source>
</evidence>
<dbReference type="Pfam" id="PF16199">
    <property type="entry name" value="Radical_SAM_C"/>
    <property type="match status" value="1"/>
</dbReference>
<sequence>MEPYYRAYGPWLRKKFGGQRVYKVIADAGFTCPNRDGSKGYGGCSYCNVDSFTPSLTRSLPSLKEQLLASMARAKGRFGAEKFIVYFQPNTNTYAPVDQLQSLYDEALAVNPEETVGLSVGTRPDCLDPEKIALLESYADRYAVDLELGMESIHESTLAQINRGCSHAELVRVLESLKGSPMDVCLHMIFGFPWESHEQMLAYAEEVNRHSAVGFVKLHHLHVVKGSILGARYLKEPFPVFSLEKYMEFLADFLPRLRSDIVVQRLFGVAEQDLLIAPDWGMRKAAVQTYLDKELTARGVVQGGAVQS</sequence>
<keyword evidence="5" id="KW-0408">Iron</keyword>
<dbReference type="EMBL" id="JACBAZ010000002">
    <property type="protein sequence ID" value="NWK55534.1"/>
    <property type="molecule type" value="Genomic_DNA"/>
</dbReference>
<comment type="caution">
    <text evidence="8">The sequence shown here is derived from an EMBL/GenBank/DDBJ whole genome shotgun (WGS) entry which is preliminary data.</text>
</comment>
<keyword evidence="3" id="KW-0949">S-adenosyl-L-methionine</keyword>
<dbReference type="AlphaFoldDB" id="A0A851GN36"/>
<evidence type="ECO:0000313" key="9">
    <source>
        <dbReference type="Proteomes" id="UP000557872"/>
    </source>
</evidence>
<keyword evidence="2" id="KW-0004">4Fe-4S</keyword>
<dbReference type="SMART" id="SM00729">
    <property type="entry name" value="Elp3"/>
    <property type="match status" value="1"/>
</dbReference>
<dbReference type="NCBIfam" id="TIGR01212">
    <property type="entry name" value="TIGR01212 family radical SAM protein"/>
    <property type="match status" value="1"/>
</dbReference>
<evidence type="ECO:0000256" key="1">
    <source>
        <dbReference type="ARBA" id="ARBA00001966"/>
    </source>
</evidence>
<accession>A0A851GN36</accession>
<dbReference type="InterPro" id="IPR007197">
    <property type="entry name" value="rSAM"/>
</dbReference>
<keyword evidence="9" id="KW-1185">Reference proteome</keyword>
<evidence type="ECO:0000256" key="6">
    <source>
        <dbReference type="ARBA" id="ARBA00023014"/>
    </source>
</evidence>
<gene>
    <name evidence="8" type="ORF">HW115_07920</name>
</gene>
<dbReference type="InterPro" id="IPR023404">
    <property type="entry name" value="rSAM_horseshoe"/>
</dbReference>
<dbReference type="SFLD" id="SFLDG01091">
    <property type="entry name" value="uncharacterized_CHP01210-like"/>
    <property type="match status" value="1"/>
</dbReference>
<feature type="domain" description="Radical SAM core" evidence="7">
    <location>
        <begin position="15"/>
        <end position="265"/>
    </location>
</feature>
<dbReference type="Pfam" id="PF04055">
    <property type="entry name" value="Radical_SAM"/>
    <property type="match status" value="1"/>
</dbReference>
<evidence type="ECO:0000256" key="5">
    <source>
        <dbReference type="ARBA" id="ARBA00023004"/>
    </source>
</evidence>
<dbReference type="SFLD" id="SFLDS00029">
    <property type="entry name" value="Radical_SAM"/>
    <property type="match status" value="1"/>
</dbReference>
<evidence type="ECO:0000259" key="7">
    <source>
        <dbReference type="PROSITE" id="PS51918"/>
    </source>
</evidence>
<dbReference type="InterPro" id="IPR005911">
    <property type="entry name" value="YhcC-like"/>
</dbReference>
<dbReference type="GO" id="GO:0046872">
    <property type="term" value="F:metal ion binding"/>
    <property type="evidence" value="ECO:0007669"/>
    <property type="project" value="UniProtKB-KW"/>
</dbReference>
<protein>
    <submittedName>
        <fullName evidence="8">TIGR01212 family radical SAM protein</fullName>
    </submittedName>
</protein>